<dbReference type="RefSeq" id="XP_041688895.1">
    <property type="nucleotide sequence ID" value="XM_041823302.1"/>
</dbReference>
<accession>A0A1L7U1W0</accession>
<dbReference type="VEuPathDB" id="FungiDB:FMAN_12815"/>
<gene>
    <name evidence="1" type="ORF">FMAN_12815</name>
</gene>
<keyword evidence="2" id="KW-1185">Reference proteome</keyword>
<evidence type="ECO:0000313" key="1">
    <source>
        <dbReference type="EMBL" id="CVL04704.1"/>
    </source>
</evidence>
<dbReference type="AlphaFoldDB" id="A0A1L7U1W0"/>
<comment type="caution">
    <text evidence="1">The sequence shown here is derived from an EMBL/GenBank/DDBJ whole genome shotgun (WGS) entry which is preliminary data.</text>
</comment>
<proteinExistence type="predicted"/>
<sequence length="646" mass="73157">MSCEKLQNPVCVDASLCRLCRFPIKVETDTIIALTPDNQVSSPFNIYYEKCYSPLHVDMSLGISFKHCVYPYCNHDKGLAIAFHTGCVEMAAPFGTPLHEYRLATEHSYRHASLKHERRRGRVREFIEDALHKAYGKLSSELWHIVSDDDELIRLYAIAELSLQHHKTEWSVDPSVTILTTVVRMDGVEYVGTLTNFPRIANHQTAKLMDPSVSESLYISSDHLGIRQVILVPNEATSDTAYPTYWQTVSANNQMLTFHGDGLKLRTLLTPSIYPRVLWPRPVAPFELDPMTFYYAGWGEGCLEARLRTLTFNEPGTTGYSVCWANDEMVSIHVHRNMEHHEADRTLMDGQSDYEDRSHLKWTYYPIQKDEFVQGVWLRGSERYDTTRPLPSQGEGGLRYHFSTPWGLQKYKRPSDIALALVTSKGRTIVAGSFPDHHGQYTPYSNHRHWNLIAKTSVNTPLGVFFSPSDHGIPLIAAPGVLYNHIAALSPRQTPLGAVPRFNPLHTLHYSSSSLENITEVLVCKSKNKKDMGVIRQFDLENSRMVETSYKKVAGLLLRYADGGEASVGCFRFDWAETPLTRGDSRGLFVGTRPGKIVQIPPHVAAVSTVPPKTEGEFTWMEMPWTGVLEWWFNPDSLDTSITHIL</sequence>
<organism evidence="1 2">
    <name type="scientific">Fusarium mangiferae</name>
    <name type="common">Mango malformation disease fungus</name>
    <dbReference type="NCBI Taxonomy" id="192010"/>
    <lineage>
        <taxon>Eukaryota</taxon>
        <taxon>Fungi</taxon>
        <taxon>Dikarya</taxon>
        <taxon>Ascomycota</taxon>
        <taxon>Pezizomycotina</taxon>
        <taxon>Sordariomycetes</taxon>
        <taxon>Hypocreomycetidae</taxon>
        <taxon>Hypocreales</taxon>
        <taxon>Nectriaceae</taxon>
        <taxon>Fusarium</taxon>
        <taxon>Fusarium fujikuroi species complex</taxon>
    </lineage>
</organism>
<dbReference type="GeneID" id="65092065"/>
<reference evidence="2" key="1">
    <citation type="journal article" date="2016" name="Genome Biol. Evol.">
        <title>Comparative 'omics' of the Fusarium fujikuroi species complex highlights differences in genetic potential and metabolite synthesis.</title>
        <authorList>
            <person name="Niehaus E.-M."/>
            <person name="Muensterkoetter M."/>
            <person name="Proctor R.H."/>
            <person name="Brown D.W."/>
            <person name="Sharon A."/>
            <person name="Idan Y."/>
            <person name="Oren-Young L."/>
            <person name="Sieber C.M."/>
            <person name="Novak O."/>
            <person name="Pencik A."/>
            <person name="Tarkowska D."/>
            <person name="Hromadova K."/>
            <person name="Freeman S."/>
            <person name="Maymon M."/>
            <person name="Elazar M."/>
            <person name="Youssef S.A."/>
            <person name="El-Shabrawy E.S.M."/>
            <person name="Shalaby A.B.A."/>
            <person name="Houterman P."/>
            <person name="Brock N.L."/>
            <person name="Burkhardt I."/>
            <person name="Tsavkelova E.A."/>
            <person name="Dickschat J.S."/>
            <person name="Galuszka P."/>
            <person name="Gueldener U."/>
            <person name="Tudzynski B."/>
        </authorList>
    </citation>
    <scope>NUCLEOTIDE SEQUENCE [LARGE SCALE GENOMIC DNA]</scope>
    <source>
        <strain evidence="2">MRC7560</strain>
    </source>
</reference>
<evidence type="ECO:0000313" key="2">
    <source>
        <dbReference type="Proteomes" id="UP000184255"/>
    </source>
</evidence>
<dbReference type="EMBL" id="FCQH01000015">
    <property type="protein sequence ID" value="CVL04704.1"/>
    <property type="molecule type" value="Genomic_DNA"/>
</dbReference>
<name>A0A1L7U1W0_FUSMA</name>
<protein>
    <submittedName>
        <fullName evidence="1">Uncharacterized protein</fullName>
    </submittedName>
</protein>
<dbReference type="Proteomes" id="UP000184255">
    <property type="component" value="Unassembled WGS sequence"/>
</dbReference>